<dbReference type="RefSeq" id="WP_031391043.1">
    <property type="nucleotide sequence ID" value="NZ_JPNB01000002.1"/>
</dbReference>
<dbReference type="Gene3D" id="3.40.50.720">
    <property type="entry name" value="NAD(P)-binding Rossmann-like Domain"/>
    <property type="match status" value="1"/>
</dbReference>
<evidence type="ECO:0000313" key="2">
    <source>
        <dbReference type="Proteomes" id="UP000295718"/>
    </source>
</evidence>
<proteinExistence type="predicted"/>
<gene>
    <name evidence="1" type="ORF">EDD76_107238</name>
</gene>
<dbReference type="EMBL" id="SLUO01000007">
    <property type="protein sequence ID" value="TCL58122.1"/>
    <property type="molecule type" value="Genomic_DNA"/>
</dbReference>
<dbReference type="AlphaFoldDB" id="A0A4R1QYS6"/>
<dbReference type="STRING" id="1469948.GCA_000732725_02359"/>
<comment type="caution">
    <text evidence="1">The sequence shown here is derived from an EMBL/GenBank/DDBJ whole genome shotgun (WGS) entry which is preliminary data.</text>
</comment>
<reference evidence="1 2" key="1">
    <citation type="submission" date="2019-03" db="EMBL/GenBank/DDBJ databases">
        <title>Genomic Encyclopedia of Type Strains, Phase IV (KMG-IV): sequencing the most valuable type-strain genomes for metagenomic binning, comparative biology and taxonomic classification.</title>
        <authorList>
            <person name="Goeker M."/>
        </authorList>
    </citation>
    <scope>NUCLEOTIDE SEQUENCE [LARGE SCALE GENOMIC DNA]</scope>
    <source>
        <strain evidence="1 2">DSM 100556</strain>
    </source>
</reference>
<keyword evidence="2" id="KW-1185">Reference proteome</keyword>
<accession>A0A4R1QYS6</accession>
<sequence>MNNDCEREKTNMFPKIQEPIFKDNNYIDIAERYQYQYPIIMKYLKNKIDGWNIGDFLYEQGAQKIALYAITEFTELVAEDLEKCDKSIKIVAICDKNNQNHRNGFHQNEVIGIDKLVEEYESKKIDKILICSIFHANEIFYDLMERKIKLEDMITVSTAIFNGGGECKC</sequence>
<dbReference type="Proteomes" id="UP000295718">
    <property type="component" value="Unassembled WGS sequence"/>
</dbReference>
<evidence type="ECO:0000313" key="1">
    <source>
        <dbReference type="EMBL" id="TCL58122.1"/>
    </source>
</evidence>
<name>A0A4R1QYS6_9FIRM</name>
<organism evidence="1 2">
    <name type="scientific">Kineothrix alysoides</name>
    <dbReference type="NCBI Taxonomy" id="1469948"/>
    <lineage>
        <taxon>Bacteria</taxon>
        <taxon>Bacillati</taxon>
        <taxon>Bacillota</taxon>
        <taxon>Clostridia</taxon>
        <taxon>Lachnospirales</taxon>
        <taxon>Lachnospiraceae</taxon>
        <taxon>Kineothrix</taxon>
    </lineage>
</organism>
<protein>
    <submittedName>
        <fullName evidence="1">Uncharacterized protein</fullName>
    </submittedName>
</protein>